<proteinExistence type="inferred from homology"/>
<evidence type="ECO:0000313" key="10">
    <source>
        <dbReference type="EMBL" id="GAA3160553.1"/>
    </source>
</evidence>
<comment type="catalytic activity">
    <reaction evidence="1 9">
        <text>4-hydroxy-4-methyl-2-oxoglutarate = 2 pyruvate</text>
        <dbReference type="Rhea" id="RHEA:22748"/>
        <dbReference type="ChEBI" id="CHEBI:15361"/>
        <dbReference type="ChEBI" id="CHEBI:58276"/>
        <dbReference type="EC" id="4.1.3.17"/>
    </reaction>
</comment>
<comment type="cofactor">
    <cofactor evidence="2 9">
        <name>a divalent metal cation</name>
        <dbReference type="ChEBI" id="CHEBI:60240"/>
    </cofactor>
</comment>
<dbReference type="Gene3D" id="3.50.30.40">
    <property type="entry name" value="Ribonuclease E inhibitor RraA/RraA-like"/>
    <property type="match status" value="1"/>
</dbReference>
<dbReference type="InterPro" id="IPR036704">
    <property type="entry name" value="RraA/RraA-like_sf"/>
</dbReference>
<dbReference type="PANTHER" id="PTHR33254">
    <property type="entry name" value="4-HYDROXY-4-METHYL-2-OXOGLUTARATE ALDOLASE 3-RELATED"/>
    <property type="match status" value="1"/>
</dbReference>
<dbReference type="NCBIfam" id="TIGR01935">
    <property type="entry name" value="NOT-MenG"/>
    <property type="match status" value="1"/>
</dbReference>
<protein>
    <recommendedName>
        <fullName evidence="9">4-hydroxy-4-methyl-2-oxoglutarate aldolase</fullName>
        <shortName evidence="9">HMG aldolase</shortName>
        <ecNumber evidence="9">4.1.1.112</ecNumber>
        <ecNumber evidence="9">4.1.3.17</ecNumber>
    </recommendedName>
    <alternativeName>
        <fullName evidence="9">Oxaloacetate decarboxylase</fullName>
    </alternativeName>
</protein>
<evidence type="ECO:0000256" key="2">
    <source>
        <dbReference type="ARBA" id="ARBA00001968"/>
    </source>
</evidence>
<keyword evidence="11" id="KW-1185">Reference proteome</keyword>
<reference evidence="11" key="1">
    <citation type="journal article" date="2019" name="Int. J. Syst. Evol. Microbiol.">
        <title>The Global Catalogue of Microorganisms (GCM) 10K type strain sequencing project: providing services to taxonomists for standard genome sequencing and annotation.</title>
        <authorList>
            <consortium name="The Broad Institute Genomics Platform"/>
            <consortium name="The Broad Institute Genome Sequencing Center for Infectious Disease"/>
            <person name="Wu L."/>
            <person name="Ma J."/>
        </authorList>
    </citation>
    <scope>NUCLEOTIDE SEQUENCE [LARGE SCALE GENOMIC DNA]</scope>
    <source>
        <strain evidence="11">JCM 15614</strain>
    </source>
</reference>
<dbReference type="Pfam" id="PF03737">
    <property type="entry name" value="RraA-like"/>
    <property type="match status" value="1"/>
</dbReference>
<dbReference type="InterPro" id="IPR010203">
    <property type="entry name" value="RraA"/>
</dbReference>
<evidence type="ECO:0000256" key="3">
    <source>
        <dbReference type="ARBA" id="ARBA00008621"/>
    </source>
</evidence>
<keyword evidence="6 9" id="KW-0456">Lyase</keyword>
<comment type="similarity">
    <text evidence="3 9">Belongs to the class II aldolase/RraA-like family.</text>
</comment>
<comment type="catalytic activity">
    <reaction evidence="8 9">
        <text>oxaloacetate + H(+) = pyruvate + CO2</text>
        <dbReference type="Rhea" id="RHEA:15641"/>
        <dbReference type="ChEBI" id="CHEBI:15361"/>
        <dbReference type="ChEBI" id="CHEBI:15378"/>
        <dbReference type="ChEBI" id="CHEBI:16452"/>
        <dbReference type="ChEBI" id="CHEBI:16526"/>
        <dbReference type="EC" id="4.1.1.112"/>
    </reaction>
</comment>
<dbReference type="EC" id="4.1.1.112" evidence="9"/>
<organism evidence="10 11">
    <name type="scientific">Blastococcus jejuensis</name>
    <dbReference type="NCBI Taxonomy" id="351224"/>
    <lineage>
        <taxon>Bacteria</taxon>
        <taxon>Bacillati</taxon>
        <taxon>Actinomycetota</taxon>
        <taxon>Actinomycetes</taxon>
        <taxon>Geodermatophilales</taxon>
        <taxon>Geodermatophilaceae</taxon>
        <taxon>Blastococcus</taxon>
    </lineage>
</organism>
<dbReference type="SUPFAM" id="SSF89562">
    <property type="entry name" value="RraA-like"/>
    <property type="match status" value="1"/>
</dbReference>
<evidence type="ECO:0000256" key="5">
    <source>
        <dbReference type="ARBA" id="ARBA00022723"/>
    </source>
</evidence>
<evidence type="ECO:0000256" key="4">
    <source>
        <dbReference type="ARBA" id="ARBA00011233"/>
    </source>
</evidence>
<sequence length="164" mass="16897">MTSTPSPATTDVSDAHPEAQVCDPLFQSFGGRTAFSGPIATLKVFEDNSLVRAAVEQPGEGRVLVVDGGGSLRCALVGGNLAVLAAENGWAGVVVNGAVRDVDEIDAQPIGVRALAAHPRRSEKGMHSGQIGIPVIFAGVVFREGEWVCADRDGIVVLPQAPAS</sequence>
<evidence type="ECO:0000256" key="8">
    <source>
        <dbReference type="ARBA" id="ARBA00047973"/>
    </source>
</evidence>
<evidence type="ECO:0000256" key="7">
    <source>
        <dbReference type="ARBA" id="ARBA00025046"/>
    </source>
</evidence>
<evidence type="ECO:0000256" key="9">
    <source>
        <dbReference type="RuleBase" id="RU004338"/>
    </source>
</evidence>
<comment type="caution">
    <text evidence="10">The sequence shown here is derived from an EMBL/GenBank/DDBJ whole genome shotgun (WGS) entry which is preliminary data.</text>
</comment>
<dbReference type="InterPro" id="IPR005493">
    <property type="entry name" value="RraA/RraA-like"/>
</dbReference>
<comment type="subunit">
    <text evidence="4 9">Homotrimer.</text>
</comment>
<evidence type="ECO:0000256" key="1">
    <source>
        <dbReference type="ARBA" id="ARBA00001342"/>
    </source>
</evidence>
<evidence type="ECO:0000313" key="11">
    <source>
        <dbReference type="Proteomes" id="UP001499924"/>
    </source>
</evidence>
<dbReference type="EC" id="4.1.3.17" evidence="9"/>
<dbReference type="Proteomes" id="UP001499924">
    <property type="component" value="Unassembled WGS sequence"/>
</dbReference>
<evidence type="ECO:0000256" key="6">
    <source>
        <dbReference type="ARBA" id="ARBA00023239"/>
    </source>
</evidence>
<dbReference type="EMBL" id="BAAAVV010000002">
    <property type="protein sequence ID" value="GAA3160553.1"/>
    <property type="molecule type" value="Genomic_DNA"/>
</dbReference>
<dbReference type="CDD" id="cd16841">
    <property type="entry name" value="RraA_family"/>
    <property type="match status" value="1"/>
</dbReference>
<name>A0ABP6NWP2_9ACTN</name>
<dbReference type="NCBIfam" id="NF006875">
    <property type="entry name" value="PRK09372.1"/>
    <property type="match status" value="1"/>
</dbReference>
<keyword evidence="5 9" id="KW-0479">Metal-binding</keyword>
<gene>
    <name evidence="10" type="primary">rraA</name>
    <name evidence="10" type="ORF">GCM10010531_10110</name>
</gene>
<accession>A0ABP6NWP2</accession>
<comment type="function">
    <text evidence="7 9">Catalyzes the aldol cleavage of 4-hydroxy-4-methyl-2-oxoglutarate (HMG) into 2 molecules of pyruvate. Also contains a secondary oxaloacetate (OAA) decarboxylase activity due to the common pyruvate enolate transition state formed following C-C bond cleavage in the retro-aldol and decarboxylation reactions.</text>
</comment>
<dbReference type="RefSeq" id="WP_344687523.1">
    <property type="nucleotide sequence ID" value="NZ_BAAAVV010000002.1"/>
</dbReference>
<dbReference type="PANTHER" id="PTHR33254:SF4">
    <property type="entry name" value="4-HYDROXY-4-METHYL-2-OXOGLUTARATE ALDOLASE 3-RELATED"/>
    <property type="match status" value="1"/>
</dbReference>